<proteinExistence type="predicted"/>
<evidence type="ECO:0000313" key="3">
    <source>
        <dbReference type="EMBL" id="MCP2267648.1"/>
    </source>
</evidence>
<dbReference type="RefSeq" id="WP_253884573.1">
    <property type="nucleotide sequence ID" value="NZ_BAAAVB010000002.1"/>
</dbReference>
<feature type="signal peptide" evidence="2">
    <location>
        <begin position="1"/>
        <end position="24"/>
    </location>
</feature>
<name>A0ABT1I4W0_9PSEU</name>
<dbReference type="EMBL" id="JAMTCO010000001">
    <property type="protein sequence ID" value="MCP2267648.1"/>
    <property type="molecule type" value="Genomic_DNA"/>
</dbReference>
<accession>A0ABT1I4W0</accession>
<evidence type="ECO:0008006" key="5">
    <source>
        <dbReference type="Google" id="ProtNLM"/>
    </source>
</evidence>
<feature type="region of interest" description="Disordered" evidence="1">
    <location>
        <begin position="90"/>
        <end position="109"/>
    </location>
</feature>
<protein>
    <recommendedName>
        <fullName evidence="5">Ig-like domain-containing protein</fullName>
    </recommendedName>
</protein>
<sequence length="109" mass="11264">MKKLLVIAATAAAALGLAAPPAGAVTSAAVWCESAYTYYTCSVGHDAIAPYTIRWTVNGSPAPSFDNAENTPLTRCSVRVLLDIGVTVTDSTGSRSATTRSRCSSGPWP</sequence>
<keyword evidence="4" id="KW-1185">Reference proteome</keyword>
<keyword evidence="2" id="KW-0732">Signal</keyword>
<evidence type="ECO:0000256" key="2">
    <source>
        <dbReference type="SAM" id="SignalP"/>
    </source>
</evidence>
<evidence type="ECO:0000256" key="1">
    <source>
        <dbReference type="SAM" id="MobiDB-lite"/>
    </source>
</evidence>
<feature type="chain" id="PRO_5045956358" description="Ig-like domain-containing protein" evidence="2">
    <location>
        <begin position="25"/>
        <end position="109"/>
    </location>
</feature>
<comment type="caution">
    <text evidence="3">The sequence shown here is derived from an EMBL/GenBank/DDBJ whole genome shotgun (WGS) entry which is preliminary data.</text>
</comment>
<reference evidence="3 4" key="1">
    <citation type="submission" date="2022-06" db="EMBL/GenBank/DDBJ databases">
        <title>Genomic Encyclopedia of Archaeal and Bacterial Type Strains, Phase II (KMG-II): from individual species to whole genera.</title>
        <authorList>
            <person name="Goeker M."/>
        </authorList>
    </citation>
    <scope>NUCLEOTIDE SEQUENCE [LARGE SCALE GENOMIC DNA]</scope>
    <source>
        <strain evidence="3 4">DSM 44255</strain>
    </source>
</reference>
<evidence type="ECO:0000313" key="4">
    <source>
        <dbReference type="Proteomes" id="UP001205185"/>
    </source>
</evidence>
<dbReference type="Proteomes" id="UP001205185">
    <property type="component" value="Unassembled WGS sequence"/>
</dbReference>
<organism evidence="3 4">
    <name type="scientific">Actinokineospora diospyrosa</name>
    <dbReference type="NCBI Taxonomy" id="103728"/>
    <lineage>
        <taxon>Bacteria</taxon>
        <taxon>Bacillati</taxon>
        <taxon>Actinomycetota</taxon>
        <taxon>Actinomycetes</taxon>
        <taxon>Pseudonocardiales</taxon>
        <taxon>Pseudonocardiaceae</taxon>
        <taxon>Actinokineospora</taxon>
    </lineage>
</organism>
<gene>
    <name evidence="3" type="ORF">LV75_000130</name>
</gene>
<feature type="compositionally biased region" description="Low complexity" evidence="1">
    <location>
        <begin position="91"/>
        <end position="109"/>
    </location>
</feature>